<dbReference type="InterPro" id="IPR029069">
    <property type="entry name" value="HotDog_dom_sf"/>
</dbReference>
<keyword evidence="12" id="KW-1185">Reference proteome</keyword>
<evidence type="ECO:0000259" key="10">
    <source>
        <dbReference type="Pfam" id="PF20791"/>
    </source>
</evidence>
<keyword evidence="6" id="KW-0443">Lipid metabolism</keyword>
<evidence type="ECO:0000256" key="6">
    <source>
        <dbReference type="ARBA" id="ARBA00023098"/>
    </source>
</evidence>
<dbReference type="CDD" id="cd00586">
    <property type="entry name" value="4HBT"/>
    <property type="match status" value="1"/>
</dbReference>
<evidence type="ECO:0000256" key="4">
    <source>
        <dbReference type="ARBA" id="ARBA00022832"/>
    </source>
</evidence>
<dbReference type="GO" id="GO:0000036">
    <property type="term" value="F:acyl carrier activity"/>
    <property type="evidence" value="ECO:0007669"/>
    <property type="project" value="TreeGrafter"/>
</dbReference>
<evidence type="ECO:0000256" key="7">
    <source>
        <dbReference type="ARBA" id="ARBA00023160"/>
    </source>
</evidence>
<dbReference type="EMBL" id="AEXO01000121">
    <property type="protein sequence ID" value="EGC84969.1"/>
    <property type="molecule type" value="Genomic_DNA"/>
</dbReference>
<keyword evidence="5" id="KW-0809">Transit peptide</keyword>
<evidence type="ECO:0000256" key="2">
    <source>
        <dbReference type="ARBA" id="ARBA00022516"/>
    </source>
</evidence>
<reference evidence="11 12" key="1">
    <citation type="submission" date="2011-02" db="EMBL/GenBank/DDBJ databases">
        <authorList>
            <person name="Durkin A.S."/>
            <person name="Madupu R."/>
            <person name="Torralba M."/>
            <person name="Gillis M."/>
            <person name="Methe B."/>
            <person name="Sutton G."/>
            <person name="Nelson K.E."/>
        </authorList>
    </citation>
    <scope>NUCLEOTIDE SEQUENCE [LARGE SCALE GENOMIC DNA]</scope>
    <source>
        <strain evidence="11 12">CRIS 18C-A</strain>
    </source>
</reference>
<keyword evidence="4" id="KW-0276">Fatty acid metabolism</keyword>
<keyword evidence="3" id="KW-0378">Hydrolase</keyword>
<dbReference type="InterPro" id="IPR002864">
    <property type="entry name" value="Acyl-ACP_thioesterase_NHD"/>
</dbReference>
<feature type="region of interest" description="Disordered" evidence="8">
    <location>
        <begin position="1"/>
        <end position="22"/>
    </location>
</feature>
<dbReference type="InterPro" id="IPR049427">
    <property type="entry name" value="Acyl-ACP_TE_C"/>
</dbReference>
<keyword evidence="7" id="KW-0275">Fatty acid biosynthesis</keyword>
<dbReference type="InterPro" id="IPR045023">
    <property type="entry name" value="FATA/B"/>
</dbReference>
<evidence type="ECO:0000313" key="11">
    <source>
        <dbReference type="EMBL" id="EGC84969.1"/>
    </source>
</evidence>
<proteinExistence type="inferred from homology"/>
<evidence type="ECO:0000256" key="8">
    <source>
        <dbReference type="SAM" id="MobiDB-lite"/>
    </source>
</evidence>
<evidence type="ECO:0000259" key="9">
    <source>
        <dbReference type="Pfam" id="PF01643"/>
    </source>
</evidence>
<comment type="similarity">
    <text evidence="1">Belongs to the acyl-ACP thioesterase family.</text>
</comment>
<dbReference type="AlphaFoldDB" id="F0HB58"/>
<evidence type="ECO:0000256" key="5">
    <source>
        <dbReference type="ARBA" id="ARBA00022946"/>
    </source>
</evidence>
<evidence type="ECO:0000313" key="12">
    <source>
        <dbReference type="Proteomes" id="UP000003155"/>
    </source>
</evidence>
<organism evidence="11 12">
    <name type="scientific">Prevotella denticola CRIS 18C-A</name>
    <dbReference type="NCBI Taxonomy" id="944557"/>
    <lineage>
        <taxon>Bacteria</taxon>
        <taxon>Pseudomonadati</taxon>
        <taxon>Bacteroidota</taxon>
        <taxon>Bacteroidia</taxon>
        <taxon>Bacteroidales</taxon>
        <taxon>Prevotellaceae</taxon>
        <taxon>Prevotella</taxon>
    </lineage>
</organism>
<feature type="compositionally biased region" description="Polar residues" evidence="8">
    <location>
        <begin position="1"/>
        <end position="13"/>
    </location>
</feature>
<feature type="domain" description="Acyl-ACP thioesterase-like C-terminal" evidence="10">
    <location>
        <begin position="226"/>
        <end position="302"/>
    </location>
</feature>
<dbReference type="Pfam" id="PF01643">
    <property type="entry name" value="Acyl-ACP_TE"/>
    <property type="match status" value="1"/>
</dbReference>
<feature type="domain" description="Acyl-ACP thioesterase N-terminal hotdog" evidence="9">
    <location>
        <begin position="76"/>
        <end position="185"/>
    </location>
</feature>
<dbReference type="PANTHER" id="PTHR31727">
    <property type="entry name" value="OLEOYL-ACYL CARRIER PROTEIN THIOESTERASE 1, CHLOROPLASTIC"/>
    <property type="match status" value="1"/>
</dbReference>
<dbReference type="Pfam" id="PF20791">
    <property type="entry name" value="Acyl-ACP_TE_C"/>
    <property type="match status" value="1"/>
</dbReference>
<comment type="caution">
    <text evidence="11">The sequence shown here is derived from an EMBL/GenBank/DDBJ whole genome shotgun (WGS) entry which is preliminary data.</text>
</comment>
<dbReference type="Proteomes" id="UP000003155">
    <property type="component" value="Unassembled WGS sequence"/>
</dbReference>
<protein>
    <submittedName>
        <fullName evidence="11">Acyl-ACP thioesterase</fullName>
    </submittedName>
</protein>
<dbReference type="GO" id="GO:0016297">
    <property type="term" value="F:fatty acyl-[ACP] hydrolase activity"/>
    <property type="evidence" value="ECO:0007669"/>
    <property type="project" value="InterPro"/>
</dbReference>
<name>F0HB58_9BACT</name>
<gene>
    <name evidence="11" type="ORF">HMPREF9303_0125</name>
</gene>
<evidence type="ECO:0000256" key="3">
    <source>
        <dbReference type="ARBA" id="ARBA00022801"/>
    </source>
</evidence>
<dbReference type="Gene3D" id="3.10.129.10">
    <property type="entry name" value="Hotdog Thioesterase"/>
    <property type="match status" value="2"/>
</dbReference>
<dbReference type="PANTHER" id="PTHR31727:SF6">
    <property type="entry name" value="OLEOYL-ACYL CARRIER PROTEIN THIOESTERASE 1, CHLOROPLASTIC"/>
    <property type="match status" value="1"/>
</dbReference>
<keyword evidence="2" id="KW-0444">Lipid biosynthesis</keyword>
<accession>F0HB58</accession>
<dbReference type="SUPFAM" id="SSF54637">
    <property type="entry name" value="Thioesterase/thiol ester dehydrase-isomerase"/>
    <property type="match status" value="2"/>
</dbReference>
<sequence length="312" mass="36252">MTKTTRAVSSRMSQGVEEDSQHIRPARENIIARSSLYIHTSPVVATGHQLCEIEGKNKMEKLSKTGRYEFLAEPFHCDFSNHLFMGHLGNHLLNAADFHSNERGYGMNYLNTVNKTWVLSRLAIDMKDMPQAYDRFFVETWVDDVMRFFTSRNFKITGDTGHVYGYGKSIWAMIDVRTRQPVDITAVRGGLINEYIDRENPCPIAKSSRVKLSFNAKPIRIIDTCYNDVDINGHINSVKYIEHVLDLWNLDWYQQHTVRRFEIAYVAESHQGDRLCFYREQGDTEVDFNIRITKECTRGEEIEVCRCRVLFS</sequence>
<evidence type="ECO:0000256" key="1">
    <source>
        <dbReference type="ARBA" id="ARBA00006500"/>
    </source>
</evidence>